<gene>
    <name evidence="3" type="ORF">KRR39_20550</name>
</gene>
<dbReference type="InterPro" id="IPR005135">
    <property type="entry name" value="Endo/exonuclease/phosphatase"/>
</dbReference>
<keyword evidence="3" id="KW-0540">Nuclease</keyword>
<organism evidence="3 4">
    <name type="scientific">Nocardioides panacis</name>
    <dbReference type="NCBI Taxonomy" id="2849501"/>
    <lineage>
        <taxon>Bacteria</taxon>
        <taxon>Bacillati</taxon>
        <taxon>Actinomycetota</taxon>
        <taxon>Actinomycetes</taxon>
        <taxon>Propionibacteriales</taxon>
        <taxon>Nocardioidaceae</taxon>
        <taxon>Nocardioides</taxon>
    </lineage>
</organism>
<reference evidence="3" key="1">
    <citation type="submission" date="2021-06" db="EMBL/GenBank/DDBJ databases">
        <title>Complete genome sequence of Nocardioides sp. G188.</title>
        <authorList>
            <person name="Im W.-T."/>
        </authorList>
    </citation>
    <scope>NUCLEOTIDE SEQUENCE</scope>
    <source>
        <strain evidence="3">G188</strain>
    </source>
</reference>
<keyword evidence="3" id="KW-0255">Endonuclease</keyword>
<dbReference type="EMBL" id="CP077062">
    <property type="protein sequence ID" value="QWZ07754.1"/>
    <property type="molecule type" value="Genomic_DNA"/>
</dbReference>
<dbReference type="AlphaFoldDB" id="A0A975SXH4"/>
<dbReference type="Pfam" id="PF03372">
    <property type="entry name" value="Exo_endo_phos"/>
    <property type="match status" value="1"/>
</dbReference>
<protein>
    <submittedName>
        <fullName evidence="3">Endonuclease/exonuclease/phosphatase family protein</fullName>
    </submittedName>
</protein>
<proteinExistence type="predicted"/>
<sequence>MKWTPGVLALVTAVVFVALVGIGVAYVVHQDSDQVSGGPAPHPSSTPASPTGSTPSEVTPPSALPSQSPGRPVTLTARPTPTKKPTKKPKPEPPAPAPVLDFTISSFNVLGASHTSGNGKRPGMASGRVRAGRAADLVHRHGSDVVGFQELQGPQLGALQRQTAMDFWPGFALKARDTENSIGWRRDKFVAVEKKIVRIPYFNGSPRAMPYVKLRNLDTGVEAWFANFHNPADTARFHRQQRFRDRATRVEIALANRLIGTGVPVFVTGDMNERDGYFCAMTSGAPMVAARGGTNNGGCRADRPRAVDWIFGSQGVTFSGYFEDRSRLVDITTDHPVVVSRVRIVGKSPDQKTD</sequence>
<evidence type="ECO:0000313" key="4">
    <source>
        <dbReference type="Proteomes" id="UP000683575"/>
    </source>
</evidence>
<dbReference type="KEGG" id="nps:KRR39_20550"/>
<feature type="compositionally biased region" description="Low complexity" evidence="1">
    <location>
        <begin position="36"/>
        <end position="56"/>
    </location>
</feature>
<keyword evidence="3" id="KW-0378">Hydrolase</keyword>
<evidence type="ECO:0000259" key="2">
    <source>
        <dbReference type="Pfam" id="PF03372"/>
    </source>
</evidence>
<accession>A0A975SXH4</accession>
<name>A0A975SXH4_9ACTN</name>
<dbReference type="RefSeq" id="WP_216939264.1">
    <property type="nucleotide sequence ID" value="NZ_CP077062.1"/>
</dbReference>
<evidence type="ECO:0000313" key="3">
    <source>
        <dbReference type="EMBL" id="QWZ07754.1"/>
    </source>
</evidence>
<dbReference type="Proteomes" id="UP000683575">
    <property type="component" value="Chromosome"/>
</dbReference>
<evidence type="ECO:0000256" key="1">
    <source>
        <dbReference type="SAM" id="MobiDB-lite"/>
    </source>
</evidence>
<dbReference type="GO" id="GO:0004519">
    <property type="term" value="F:endonuclease activity"/>
    <property type="evidence" value="ECO:0007669"/>
    <property type="project" value="UniProtKB-KW"/>
</dbReference>
<feature type="region of interest" description="Disordered" evidence="1">
    <location>
        <begin position="32"/>
        <end position="98"/>
    </location>
</feature>
<keyword evidence="4" id="KW-1185">Reference proteome</keyword>
<feature type="domain" description="Endonuclease/exonuclease/phosphatase" evidence="2">
    <location>
        <begin position="106"/>
        <end position="335"/>
    </location>
</feature>